<evidence type="ECO:0000313" key="1">
    <source>
        <dbReference type="EMBL" id="KAI0062885.1"/>
    </source>
</evidence>
<comment type="caution">
    <text evidence="1">The sequence shown here is derived from an EMBL/GenBank/DDBJ whole genome shotgun (WGS) entry which is preliminary data.</text>
</comment>
<reference evidence="1" key="1">
    <citation type="submission" date="2021-03" db="EMBL/GenBank/DDBJ databases">
        <authorList>
            <consortium name="DOE Joint Genome Institute"/>
            <person name="Ahrendt S."/>
            <person name="Looney B.P."/>
            <person name="Miyauchi S."/>
            <person name="Morin E."/>
            <person name="Drula E."/>
            <person name="Courty P.E."/>
            <person name="Chicoki N."/>
            <person name="Fauchery L."/>
            <person name="Kohler A."/>
            <person name="Kuo A."/>
            <person name="Labutti K."/>
            <person name="Pangilinan J."/>
            <person name="Lipzen A."/>
            <person name="Riley R."/>
            <person name="Andreopoulos W."/>
            <person name="He G."/>
            <person name="Johnson J."/>
            <person name="Barry K.W."/>
            <person name="Grigoriev I.V."/>
            <person name="Nagy L."/>
            <person name="Hibbett D."/>
            <person name="Henrissat B."/>
            <person name="Matheny P.B."/>
            <person name="Labbe J."/>
            <person name="Martin F."/>
        </authorList>
    </citation>
    <scope>NUCLEOTIDE SEQUENCE</scope>
    <source>
        <strain evidence="1">HHB10654</strain>
    </source>
</reference>
<sequence length="653" mass="71619">MSLQGLMSGADCAVDSNPLSQVLKHTDGDRSLQQDRIAGPSSAKLHQLPTSMQLASEHDMAMARGFFDGPQNQPSAGPAFPLSHYVPRPNMLAQQHQPMGPAHSMNNAPNFSDAWAEIQRRDSGHNFSHPGTPSNSWAGEFHGQRSVPAVPSFQHDMSQSLQQPSQLRGNMSTMYGMSSMASAYPPAFGATSPTLLPEQSKGKGKFQQSDMEAAFAQYASSFQRIQTQSQPQESTDGVSQLTEDLSATTLTDPSAADEQMEGTEFKHVWEQLQNSDLPPPPQDMAKWEAEFNQLMNSQREESDHDYGGAMQQAWDGGIGDLSDTFGDSMKFDHEGIPLLEPYKFEPKNPFMDPSSSQKGSLLDQAKMLLEQNGSLSEAALMLEASIQQGVLGEGGYEAWILLGETRNMDEREEAGMKALTEGVRLAEQAGAVGVGMLSLAISYTNESYDRASHTMLLRWLRARFPEEPISHETLQSLSQTPWHSHTLVTDAFLSVARAQHAQGIVDPDVQIALGVLSYTNGTYDRAKDCFETALSVRPRDYLLWNRLGSSLSNGNKPEESLGAYREALNLRPTYTRAIYNVGVACLNIGAHKEAAEHFLSALALQESTGGDKSEQLWLTLGRAFVAMERKDLAELTKTGQTNLEAFRAEGFDF</sequence>
<evidence type="ECO:0000313" key="2">
    <source>
        <dbReference type="Proteomes" id="UP000814140"/>
    </source>
</evidence>
<protein>
    <submittedName>
        <fullName evidence="1">TPR-like protein</fullName>
    </submittedName>
</protein>
<keyword evidence="2" id="KW-1185">Reference proteome</keyword>
<organism evidence="1 2">
    <name type="scientific">Artomyces pyxidatus</name>
    <dbReference type="NCBI Taxonomy" id="48021"/>
    <lineage>
        <taxon>Eukaryota</taxon>
        <taxon>Fungi</taxon>
        <taxon>Dikarya</taxon>
        <taxon>Basidiomycota</taxon>
        <taxon>Agaricomycotina</taxon>
        <taxon>Agaricomycetes</taxon>
        <taxon>Russulales</taxon>
        <taxon>Auriscalpiaceae</taxon>
        <taxon>Artomyces</taxon>
    </lineage>
</organism>
<dbReference type="EMBL" id="MU277205">
    <property type="protein sequence ID" value="KAI0062885.1"/>
    <property type="molecule type" value="Genomic_DNA"/>
</dbReference>
<accession>A0ACB8T2E3</accession>
<dbReference type="Proteomes" id="UP000814140">
    <property type="component" value="Unassembled WGS sequence"/>
</dbReference>
<gene>
    <name evidence="1" type="ORF">BV25DRAFT_1915634</name>
</gene>
<proteinExistence type="predicted"/>
<name>A0ACB8T2E3_9AGAM</name>
<reference evidence="1" key="2">
    <citation type="journal article" date="2022" name="New Phytol.">
        <title>Evolutionary transition to the ectomycorrhizal habit in the genomes of a hyperdiverse lineage of mushroom-forming fungi.</title>
        <authorList>
            <person name="Looney B."/>
            <person name="Miyauchi S."/>
            <person name="Morin E."/>
            <person name="Drula E."/>
            <person name="Courty P.E."/>
            <person name="Kohler A."/>
            <person name="Kuo A."/>
            <person name="LaButti K."/>
            <person name="Pangilinan J."/>
            <person name="Lipzen A."/>
            <person name="Riley R."/>
            <person name="Andreopoulos W."/>
            <person name="He G."/>
            <person name="Johnson J."/>
            <person name="Nolan M."/>
            <person name="Tritt A."/>
            <person name="Barry K.W."/>
            <person name="Grigoriev I.V."/>
            <person name="Nagy L.G."/>
            <person name="Hibbett D."/>
            <person name="Henrissat B."/>
            <person name="Matheny P.B."/>
            <person name="Labbe J."/>
            <person name="Martin F.M."/>
        </authorList>
    </citation>
    <scope>NUCLEOTIDE SEQUENCE</scope>
    <source>
        <strain evidence="1">HHB10654</strain>
    </source>
</reference>